<dbReference type="GO" id="GO:0000379">
    <property type="term" value="P:tRNA-type intron splice site recognition and cleavage"/>
    <property type="evidence" value="ECO:0007669"/>
    <property type="project" value="UniProtKB-UniRule"/>
</dbReference>
<dbReference type="Gene3D" id="3.40.1350.10">
    <property type="match status" value="1"/>
</dbReference>
<evidence type="ECO:0000259" key="12">
    <source>
        <dbReference type="Pfam" id="PF01974"/>
    </source>
</evidence>
<comment type="caution">
    <text evidence="14">The sequence shown here is derived from an EMBL/GenBank/DDBJ whole genome shotgun (WGS) entry which is preliminary data.</text>
</comment>
<dbReference type="InterPro" id="IPR006676">
    <property type="entry name" value="tRNA_splic"/>
</dbReference>
<dbReference type="GO" id="GO:0003676">
    <property type="term" value="F:nucleic acid binding"/>
    <property type="evidence" value="ECO:0007669"/>
    <property type="project" value="InterPro"/>
</dbReference>
<keyword evidence="5 10" id="KW-0819">tRNA processing</keyword>
<dbReference type="Pfam" id="PF01974">
    <property type="entry name" value="tRNA_int_endo"/>
    <property type="match status" value="1"/>
</dbReference>
<feature type="active site" evidence="11">
    <location>
        <position position="228"/>
    </location>
</feature>
<dbReference type="InterPro" id="IPR006677">
    <property type="entry name" value="tRNA_intron_Endonuc_cat-like"/>
</dbReference>
<evidence type="ECO:0000256" key="2">
    <source>
        <dbReference type="ARBA" id="ARBA00008078"/>
    </source>
</evidence>
<dbReference type="PIRSF" id="PIRSF017250">
    <property type="entry name" value="tRNA_splic_SEN34"/>
    <property type="match status" value="1"/>
</dbReference>
<feature type="domain" description="tRNA intron endonuclease catalytic" evidence="12">
    <location>
        <begin position="192"/>
        <end position="274"/>
    </location>
</feature>
<dbReference type="InterPro" id="IPR016690">
    <property type="entry name" value="TSEN34"/>
</dbReference>
<comment type="subunit">
    <text evidence="8">tRNA splicing endonuclease is a heterotetramer composed of TSEN2, TSEN15, TSEN34/LENG5 and TSEN54. tRNA splicing endonuclease complex also contains proteins of the pre-mRNA 3'-end processing machinery such as CLP1, CPSF1, CPSF4 and CSTF2.</text>
</comment>
<dbReference type="InterPro" id="IPR036167">
    <property type="entry name" value="tRNA_intron_Endo_cat-like_sf"/>
</dbReference>
<dbReference type="NCBIfam" id="TIGR00324">
    <property type="entry name" value="endA"/>
    <property type="match status" value="1"/>
</dbReference>
<evidence type="ECO:0000256" key="4">
    <source>
        <dbReference type="ARBA" id="ARBA00022664"/>
    </source>
</evidence>
<evidence type="ECO:0000256" key="1">
    <source>
        <dbReference type="ARBA" id="ARBA00004604"/>
    </source>
</evidence>
<keyword evidence="6 10" id="KW-0456">Lyase</keyword>
<protein>
    <recommendedName>
        <fullName evidence="9 10">tRNA-splicing endonuclease subunit Sen34</fullName>
        <ecNumber evidence="3 10">4.6.1.16</ecNumber>
    </recommendedName>
</protein>
<evidence type="ECO:0000256" key="8">
    <source>
        <dbReference type="ARBA" id="ARBA00064779"/>
    </source>
</evidence>
<dbReference type="PANTHER" id="PTHR13070:SF0">
    <property type="entry name" value="TRNA-SPLICING ENDONUCLEASE SUBUNIT SEN34"/>
    <property type="match status" value="1"/>
</dbReference>
<organism evidence="14">
    <name type="scientific">Menopon gallinae</name>
    <name type="common">poultry shaft louse</name>
    <dbReference type="NCBI Taxonomy" id="328185"/>
    <lineage>
        <taxon>Eukaryota</taxon>
        <taxon>Metazoa</taxon>
        <taxon>Ecdysozoa</taxon>
        <taxon>Arthropoda</taxon>
        <taxon>Hexapoda</taxon>
        <taxon>Insecta</taxon>
        <taxon>Pterygota</taxon>
        <taxon>Neoptera</taxon>
        <taxon>Paraneoptera</taxon>
        <taxon>Psocodea</taxon>
        <taxon>Troctomorpha</taxon>
        <taxon>Phthiraptera</taxon>
        <taxon>Amblycera</taxon>
        <taxon>Menoponidae</taxon>
        <taxon>Menopon</taxon>
    </lineage>
</organism>
<keyword evidence="7" id="KW-0539">Nucleus</keyword>
<evidence type="ECO:0000259" key="13">
    <source>
        <dbReference type="Pfam" id="PF26577"/>
    </source>
</evidence>
<dbReference type="SUPFAM" id="SSF53032">
    <property type="entry name" value="tRNA-intron endonuclease catalytic domain-like"/>
    <property type="match status" value="1"/>
</dbReference>
<feature type="domain" description="TSEN34 N-terminal" evidence="13">
    <location>
        <begin position="7"/>
        <end position="72"/>
    </location>
</feature>
<dbReference type="CDD" id="cd22363">
    <property type="entry name" value="tRNA-intron_lyase_C"/>
    <property type="match status" value="1"/>
</dbReference>
<feature type="active site" evidence="11">
    <location>
        <position position="259"/>
    </location>
</feature>
<dbReference type="InterPro" id="IPR059049">
    <property type="entry name" value="TSEN34_N"/>
</dbReference>
<dbReference type="EC" id="4.6.1.16" evidence="3 10"/>
<dbReference type="GO" id="GO:0005730">
    <property type="term" value="C:nucleolus"/>
    <property type="evidence" value="ECO:0007669"/>
    <property type="project" value="UniProtKB-SubCell"/>
</dbReference>
<keyword evidence="4" id="KW-0507">mRNA processing</keyword>
<dbReference type="FunFam" id="3.40.1350.10:FF:000002">
    <property type="entry name" value="tRNA-splicing endonuclease subunit Sen34"/>
    <property type="match status" value="1"/>
</dbReference>
<proteinExistence type="inferred from homology"/>
<dbReference type="InterPro" id="IPR011856">
    <property type="entry name" value="tRNA_endonuc-like_dom_sf"/>
</dbReference>
<accession>A0AAW2HZN7</accession>
<evidence type="ECO:0000256" key="3">
    <source>
        <dbReference type="ARBA" id="ARBA00012573"/>
    </source>
</evidence>
<dbReference type="GO" id="GO:0006397">
    <property type="term" value="P:mRNA processing"/>
    <property type="evidence" value="ECO:0007669"/>
    <property type="project" value="UniProtKB-KW"/>
</dbReference>
<gene>
    <name evidence="14" type="ORF">PYX00_003233</name>
</gene>
<evidence type="ECO:0000313" key="14">
    <source>
        <dbReference type="EMBL" id="KAL0275372.1"/>
    </source>
</evidence>
<dbReference type="GO" id="GO:0000214">
    <property type="term" value="C:tRNA-intron endonuclease complex"/>
    <property type="evidence" value="ECO:0007669"/>
    <property type="project" value="UniProtKB-UniRule"/>
</dbReference>
<evidence type="ECO:0000256" key="11">
    <source>
        <dbReference type="PIRSR" id="PIRSR017250-50"/>
    </source>
</evidence>
<evidence type="ECO:0000256" key="9">
    <source>
        <dbReference type="ARBA" id="ARBA00070870"/>
    </source>
</evidence>
<name>A0AAW2HZN7_9NEOP</name>
<sequence>MSSDGKIKLIVRNNRAYIWTPEDWALMRKNRFIGNFVGNLAALPRQDSHEGLPLALLPEEATLMVEKELADFKEVPSLSTMPADGIRQESQSYRNEILSEQVGLLKDMRKKEIEKNIKQIVEGKKRKRMTDALEALTDEELEKQILKEECDRVQDPKPSVLSVQIFTSDPWIKLDDYVDAVWRYPETDEDRLHYFVYKDLWEQGFFVTSGKKFGADYLVYPGDPVKFHSFFIVVCVDKKRQFTPAEIIMRGRLGQSVRKTFVLAYLSDDDKVNYQSVQWTGK</sequence>
<evidence type="ECO:0000256" key="6">
    <source>
        <dbReference type="ARBA" id="ARBA00023239"/>
    </source>
</evidence>
<dbReference type="EMBL" id="JARGDH010000002">
    <property type="protein sequence ID" value="KAL0275372.1"/>
    <property type="molecule type" value="Genomic_DNA"/>
</dbReference>
<dbReference type="PANTHER" id="PTHR13070">
    <property type="entry name" value="TRNA-SPLICING ENDONUCLEASE SUBUNIT SEN34-RELATED"/>
    <property type="match status" value="1"/>
</dbReference>
<reference evidence="14" key="1">
    <citation type="journal article" date="2024" name="Gigascience">
        <title>Chromosome-level genome of the poultry shaft louse Menopon gallinae provides insight into the host-switching and adaptive evolution of parasitic lice.</title>
        <authorList>
            <person name="Xu Y."/>
            <person name="Ma L."/>
            <person name="Liu S."/>
            <person name="Liang Y."/>
            <person name="Liu Q."/>
            <person name="He Z."/>
            <person name="Tian L."/>
            <person name="Duan Y."/>
            <person name="Cai W."/>
            <person name="Li H."/>
            <person name="Song F."/>
        </authorList>
    </citation>
    <scope>NUCLEOTIDE SEQUENCE</scope>
    <source>
        <strain evidence="14">Cailab_2023a</strain>
    </source>
</reference>
<dbReference type="GO" id="GO:0000213">
    <property type="term" value="F:tRNA-intron lyase activity"/>
    <property type="evidence" value="ECO:0007669"/>
    <property type="project" value="UniProtKB-UniRule"/>
</dbReference>
<dbReference type="AlphaFoldDB" id="A0AAW2HZN7"/>
<feature type="active site" evidence="11">
    <location>
        <position position="220"/>
    </location>
</feature>
<dbReference type="Pfam" id="PF26577">
    <property type="entry name" value="TSEN34_N"/>
    <property type="match status" value="1"/>
</dbReference>
<comment type="function">
    <text evidence="10">Constitutes one of the two catalytic subunit of the tRNA-splicing endonuclease complex, a complex responsible for identification and cleavage of the splice sites in pre-tRNA. It cleaves pre-tRNA at the 5'- and 3'-splice sites to release the intron. The products are an intron and two tRNA half-molecules bearing 2',3'-cyclic phosphate and 5'-OH termini. There are no conserved sequences at the splice sites, but the intron is invariably located at the same site in the gene, placing the splice sites an invariant distance from the constant structural features of the tRNA body.</text>
</comment>
<evidence type="ECO:0000256" key="5">
    <source>
        <dbReference type="ARBA" id="ARBA00022694"/>
    </source>
</evidence>
<comment type="subcellular location">
    <subcellularLocation>
        <location evidence="1">Nucleus</location>
        <location evidence="1">Nucleolus</location>
    </subcellularLocation>
</comment>
<comment type="similarity">
    <text evidence="2 10">Belongs to the tRNA-intron endonuclease family.</text>
</comment>
<evidence type="ECO:0000256" key="10">
    <source>
        <dbReference type="PIRNR" id="PIRNR017250"/>
    </source>
</evidence>
<evidence type="ECO:0000256" key="7">
    <source>
        <dbReference type="ARBA" id="ARBA00023242"/>
    </source>
</evidence>